<dbReference type="GO" id="GO:0014033">
    <property type="term" value="P:neural crest cell differentiation"/>
    <property type="evidence" value="ECO:0007669"/>
    <property type="project" value="Ensembl"/>
</dbReference>
<dbReference type="InterPro" id="IPR006787">
    <property type="entry name" value="Pinin_SDK_N"/>
</dbReference>
<evidence type="ECO:0000256" key="14">
    <source>
        <dbReference type="ARBA" id="ARBA00023054"/>
    </source>
</evidence>
<proteinExistence type="inferred from homology"/>
<evidence type="ECO:0000313" key="25">
    <source>
        <dbReference type="Ensembl" id="ENSHCOP00000010181.1"/>
    </source>
</evidence>
<evidence type="ECO:0000256" key="17">
    <source>
        <dbReference type="ARBA" id="ARBA00023163"/>
    </source>
</evidence>
<keyword evidence="6" id="KW-1017">Isopeptide bond</keyword>
<dbReference type="GO" id="GO:0008380">
    <property type="term" value="P:RNA splicing"/>
    <property type="evidence" value="ECO:0007669"/>
    <property type="project" value="UniProtKB-KW"/>
</dbReference>
<dbReference type="Ensembl" id="ENSHCOT00000016517.1">
    <property type="protein sequence ID" value="ENSHCOP00000010181.1"/>
    <property type="gene ID" value="ENSHCOG00000012758.1"/>
</dbReference>
<dbReference type="GeneTree" id="ENSGT00730000111160"/>
<name>A0A3Q2YAD6_HIPCM</name>
<keyword evidence="15" id="KW-0238">DNA-binding</keyword>
<evidence type="ECO:0000313" key="26">
    <source>
        <dbReference type="Proteomes" id="UP000264820"/>
    </source>
</evidence>
<dbReference type="Proteomes" id="UP000264820">
    <property type="component" value="Unplaced"/>
</dbReference>
<organism evidence="25 26">
    <name type="scientific">Hippocampus comes</name>
    <name type="common">Tiger tail seahorse</name>
    <dbReference type="NCBI Taxonomy" id="109280"/>
    <lineage>
        <taxon>Eukaryota</taxon>
        <taxon>Metazoa</taxon>
        <taxon>Chordata</taxon>
        <taxon>Craniata</taxon>
        <taxon>Vertebrata</taxon>
        <taxon>Euteleostomi</taxon>
        <taxon>Actinopterygii</taxon>
        <taxon>Neopterygii</taxon>
        <taxon>Teleostei</taxon>
        <taxon>Neoteleostei</taxon>
        <taxon>Acanthomorphata</taxon>
        <taxon>Syngnathiaria</taxon>
        <taxon>Syngnathiformes</taxon>
        <taxon>Syngnathoidei</taxon>
        <taxon>Syngnathidae</taxon>
        <taxon>Hippocampus</taxon>
    </lineage>
</organism>
<sequence length="676" mass="74154">MAVAVRSLQDQIEKAKESLKNVDDNIRKLTGRDPNEFRPGQLRRFGGPMAGVAVAAMGGGGRGRGFNLLRRSLSDIGGGGPPAKQRDIDGALLRLAGDQRARRDVRHDSDAEDDDDVKKPALQSSVVATSKERTRRDLIQDQTMDEKGKQRNRRMFGLLMGTLQKFKQESNVCTEKQKRRSEIEQKLEVQAEVEKKKLESEKRELFEERRAKQTELRLLEQKVELAQLQEEWTNHNNNLVKFIRTKTRPHIFYRPGKMCSASQKLLDDSTKKLNAVFEERREAFTEHINKMESRPRRQLNRDQDGSSAATGKDHSAEGKPAGQVDKVTGNKRTDQEEEEKEKGVDGEQGEASEVAGKGELEEGGDSREGLNEDEGMEFEEAGNGEKAGEEKEKTQVRGEKEEEARPGSEEVEVEAGKEQGDSSKTEQDEDSKEGPSDLETEKTEITPPCEPIASQQEATRSAQLGPPNPTPEEPAASLAEPQMAPTTETVSGAAGQEPAVPSAEIPDSASLNPAEQRQPGDESAVKPQPDSQAAPSSPSALLKEQKEGARGRKKAKESKKGRSQSRSSSSSSCGSSSSGSSSSSSASSHSSSSSSSSTSSSSSRSRSRESGKRSKRPSGRDKKKEERSHRKKGGSSGGAGGKDAKEGRKRKSNEGRSRSYRSDREQKDRDRKDKRR</sequence>
<evidence type="ECO:0000256" key="9">
    <source>
        <dbReference type="ARBA" id="ARBA00022728"/>
    </source>
</evidence>
<dbReference type="Pfam" id="PF04696">
    <property type="entry name" value="Pinin_SDK_memA"/>
    <property type="match status" value="1"/>
</dbReference>
<feature type="domain" description="Pinin/SDK" evidence="24">
    <location>
        <begin position="1"/>
        <end position="142"/>
    </location>
</feature>
<evidence type="ECO:0000259" key="23">
    <source>
        <dbReference type="Pfam" id="PF04696"/>
    </source>
</evidence>
<evidence type="ECO:0000256" key="1">
    <source>
        <dbReference type="ARBA" id="ARBA00004324"/>
    </source>
</evidence>
<feature type="compositionally biased region" description="Basic and acidic residues" evidence="22">
    <location>
        <begin position="386"/>
        <end position="444"/>
    </location>
</feature>
<reference evidence="25" key="2">
    <citation type="submission" date="2025-09" db="UniProtKB">
        <authorList>
            <consortium name="Ensembl"/>
        </authorList>
    </citation>
    <scope>IDENTIFICATION</scope>
</reference>
<reference evidence="25" key="1">
    <citation type="submission" date="2025-08" db="UniProtKB">
        <authorList>
            <consortium name="Ensembl"/>
        </authorList>
    </citation>
    <scope>IDENTIFICATION</scope>
</reference>
<evidence type="ECO:0000256" key="18">
    <source>
        <dbReference type="ARBA" id="ARBA00023187"/>
    </source>
</evidence>
<evidence type="ECO:0000256" key="6">
    <source>
        <dbReference type="ARBA" id="ARBA00022499"/>
    </source>
</evidence>
<keyword evidence="8" id="KW-0507">mRNA processing</keyword>
<evidence type="ECO:0000256" key="19">
    <source>
        <dbReference type="ARBA" id="ARBA00023242"/>
    </source>
</evidence>
<dbReference type="GO" id="GO:0071013">
    <property type="term" value="C:catalytic step 2 spliceosome"/>
    <property type="evidence" value="ECO:0007669"/>
    <property type="project" value="TreeGrafter"/>
</dbReference>
<evidence type="ECO:0000256" key="7">
    <source>
        <dbReference type="ARBA" id="ARBA00022553"/>
    </source>
</evidence>
<feature type="compositionally biased region" description="Basic and acidic residues" evidence="22">
    <location>
        <begin position="642"/>
        <end position="676"/>
    </location>
</feature>
<feature type="compositionally biased region" description="Basic and acidic residues" evidence="22">
    <location>
        <begin position="606"/>
        <end position="628"/>
    </location>
</feature>
<dbReference type="GO" id="GO:0003677">
    <property type="term" value="F:DNA binding"/>
    <property type="evidence" value="ECO:0007669"/>
    <property type="project" value="UniProtKB-KW"/>
</dbReference>
<dbReference type="InterPro" id="IPR006786">
    <property type="entry name" value="Pinin_SDK_MemA"/>
</dbReference>
<keyword evidence="26" id="KW-1185">Reference proteome</keyword>
<feature type="region of interest" description="Disordered" evidence="22">
    <location>
        <begin position="99"/>
        <end position="133"/>
    </location>
</feature>
<accession>A0A3Q2YAD6</accession>
<dbReference type="PANTHER" id="PTHR12707:SF0">
    <property type="entry name" value="PININ"/>
    <property type="match status" value="1"/>
</dbReference>
<evidence type="ECO:0000256" key="4">
    <source>
        <dbReference type="ARBA" id="ARBA00020056"/>
    </source>
</evidence>
<keyword evidence="7" id="KW-0597">Phosphoprotein</keyword>
<evidence type="ECO:0000256" key="2">
    <source>
        <dbReference type="ARBA" id="ARBA00004568"/>
    </source>
</evidence>
<protein>
    <recommendedName>
        <fullName evidence="4">Pinin</fullName>
    </recommendedName>
</protein>
<keyword evidence="12" id="KW-0007">Acetylation</keyword>
<dbReference type="STRING" id="109280.ENSHCOP00000010181"/>
<keyword evidence="9" id="KW-0747">Spliceosome</keyword>
<evidence type="ECO:0000256" key="15">
    <source>
        <dbReference type="ARBA" id="ARBA00023125"/>
    </source>
</evidence>
<feature type="domain" description="Pinin/SDK/MemA protein" evidence="23">
    <location>
        <begin position="146"/>
        <end position="270"/>
    </location>
</feature>
<evidence type="ECO:0000256" key="10">
    <source>
        <dbReference type="ARBA" id="ARBA00022843"/>
    </source>
</evidence>
<evidence type="ECO:0000256" key="11">
    <source>
        <dbReference type="ARBA" id="ARBA00022949"/>
    </source>
</evidence>
<evidence type="ECO:0000256" key="3">
    <source>
        <dbReference type="ARBA" id="ARBA00010386"/>
    </source>
</evidence>
<comment type="subunit">
    <text evidence="20">Found in a mRNA splicing-dependent exon junction complex (EJC). Found in a complex with SR proteins. Found in a mRNP complex with RNPS1. Component of the PSAP complex consisting of RNPS1, SAP18 and PNN. Interacts with PNISR, CTBP1, CTBP2, KRT8, KRT18, KRT19, PS1D/PNO40, PPIG, RNPS1, SFRS4 and SRRM2. Identified in the spliceosome C complex.</text>
</comment>
<evidence type="ECO:0000256" key="20">
    <source>
        <dbReference type="ARBA" id="ARBA00025916"/>
    </source>
</evidence>
<comment type="subcellular location">
    <subcellularLocation>
        <location evidence="2">Cell junction</location>
        <location evidence="2">Desmosome</location>
    </subcellularLocation>
    <subcellularLocation>
        <location evidence="1">Nucleus speckle</location>
    </subcellularLocation>
</comment>
<evidence type="ECO:0000256" key="22">
    <source>
        <dbReference type="SAM" id="MobiDB-lite"/>
    </source>
</evidence>
<dbReference type="GO" id="GO:0006397">
    <property type="term" value="P:mRNA processing"/>
    <property type="evidence" value="ECO:0007669"/>
    <property type="project" value="UniProtKB-KW"/>
</dbReference>
<keyword evidence="13" id="KW-0805">Transcription regulation</keyword>
<evidence type="ECO:0000256" key="16">
    <source>
        <dbReference type="ARBA" id="ARBA00023159"/>
    </source>
</evidence>
<evidence type="ECO:0000256" key="12">
    <source>
        <dbReference type="ARBA" id="ARBA00022990"/>
    </source>
</evidence>
<keyword evidence="5" id="KW-0488">Methylation</keyword>
<feature type="compositionally biased region" description="Basic and acidic residues" evidence="22">
    <location>
        <begin position="99"/>
        <end position="109"/>
    </location>
</feature>
<feature type="compositionally biased region" description="Low complexity" evidence="22">
    <location>
        <begin position="564"/>
        <end position="604"/>
    </location>
</feature>
<feature type="coiled-coil region" evidence="21">
    <location>
        <begin position="5"/>
        <end position="32"/>
    </location>
</feature>
<dbReference type="Pfam" id="PF04697">
    <property type="entry name" value="Pinin_SDK_N"/>
    <property type="match status" value="1"/>
</dbReference>
<keyword evidence="19" id="KW-0539">Nucleus</keyword>
<feature type="region of interest" description="Disordered" evidence="22">
    <location>
        <begin position="286"/>
        <end position="676"/>
    </location>
</feature>
<evidence type="ECO:0000259" key="24">
    <source>
        <dbReference type="Pfam" id="PF04697"/>
    </source>
</evidence>
<dbReference type="InterPro" id="IPR039853">
    <property type="entry name" value="Pinin"/>
</dbReference>
<evidence type="ECO:0000256" key="8">
    <source>
        <dbReference type="ARBA" id="ARBA00022664"/>
    </source>
</evidence>
<feature type="compositionally biased region" description="Polar residues" evidence="22">
    <location>
        <begin position="453"/>
        <end position="462"/>
    </location>
</feature>
<keyword evidence="14 21" id="KW-0175">Coiled coil</keyword>
<feature type="compositionally biased region" description="Low complexity" evidence="22">
    <location>
        <begin position="527"/>
        <end position="540"/>
    </location>
</feature>
<keyword evidence="11" id="KW-0965">Cell junction</keyword>
<keyword evidence="18" id="KW-0508">mRNA splicing</keyword>
<evidence type="ECO:0000256" key="21">
    <source>
        <dbReference type="SAM" id="Coils"/>
    </source>
</evidence>
<dbReference type="AlphaFoldDB" id="A0A3Q2YAD6"/>
<keyword evidence="10" id="KW-0832">Ubl conjugation</keyword>
<comment type="similarity">
    <text evidence="3">Belongs to the pinin family.</text>
</comment>
<feature type="compositionally biased region" description="Basic and acidic residues" evidence="22">
    <location>
        <begin position="356"/>
        <end position="370"/>
    </location>
</feature>
<dbReference type="GO" id="GO:0016607">
    <property type="term" value="C:nuclear speck"/>
    <property type="evidence" value="ECO:0007669"/>
    <property type="project" value="UniProtKB-SubCell"/>
</dbReference>
<dbReference type="PANTHER" id="PTHR12707">
    <property type="entry name" value="PINN"/>
    <property type="match status" value="1"/>
</dbReference>
<dbReference type="OMA" id="FENRRTE"/>
<feature type="compositionally biased region" description="Basic residues" evidence="22">
    <location>
        <begin position="551"/>
        <end position="563"/>
    </location>
</feature>
<keyword evidence="16" id="KW-0010">Activator</keyword>
<feature type="compositionally biased region" description="Basic and acidic residues" evidence="22">
    <location>
        <begin position="286"/>
        <end position="304"/>
    </location>
</feature>
<keyword evidence="17" id="KW-0804">Transcription</keyword>
<dbReference type="GO" id="GO:0030057">
    <property type="term" value="C:desmosome"/>
    <property type="evidence" value="ECO:0007669"/>
    <property type="project" value="UniProtKB-SubCell"/>
</dbReference>
<evidence type="ECO:0000256" key="13">
    <source>
        <dbReference type="ARBA" id="ARBA00023015"/>
    </source>
</evidence>
<feature type="compositionally biased region" description="Acidic residues" evidence="22">
    <location>
        <begin position="371"/>
        <end position="382"/>
    </location>
</feature>
<feature type="coiled-coil region" evidence="21">
    <location>
        <begin position="184"/>
        <end position="238"/>
    </location>
</feature>
<evidence type="ECO:0000256" key="5">
    <source>
        <dbReference type="ARBA" id="ARBA00022481"/>
    </source>
</evidence>